<accession>A0A6J7GFD8</accession>
<sequence>MDQLLDQRVGHEAGRHRVNFMALPLPKTNSANHATLADHVTLADHATLADRATLAAHATLAMHVALV</sequence>
<dbReference type="GO" id="GO:0016740">
    <property type="term" value="F:transferase activity"/>
    <property type="evidence" value="ECO:0007669"/>
    <property type="project" value="InterPro"/>
</dbReference>
<dbReference type="EMBL" id="CAFBMG010000092">
    <property type="protein sequence ID" value="CAB4906812.1"/>
    <property type="molecule type" value="Genomic_DNA"/>
</dbReference>
<protein>
    <submittedName>
        <fullName evidence="1">Unannotated protein</fullName>
    </submittedName>
</protein>
<dbReference type="PROSITE" id="PS00101">
    <property type="entry name" value="HEXAPEP_TRANSFERASES"/>
    <property type="match status" value="1"/>
</dbReference>
<proteinExistence type="predicted"/>
<name>A0A6J7GFD8_9ZZZZ</name>
<organism evidence="1">
    <name type="scientific">freshwater metagenome</name>
    <dbReference type="NCBI Taxonomy" id="449393"/>
    <lineage>
        <taxon>unclassified sequences</taxon>
        <taxon>metagenomes</taxon>
        <taxon>ecological metagenomes</taxon>
    </lineage>
</organism>
<gene>
    <name evidence="1" type="ORF">UFOPK3519_01157</name>
</gene>
<reference evidence="1" key="1">
    <citation type="submission" date="2020-05" db="EMBL/GenBank/DDBJ databases">
        <authorList>
            <person name="Chiriac C."/>
            <person name="Salcher M."/>
            <person name="Ghai R."/>
            <person name="Kavagutti S V."/>
        </authorList>
    </citation>
    <scope>NUCLEOTIDE SEQUENCE</scope>
</reference>
<dbReference type="InterPro" id="IPR018357">
    <property type="entry name" value="Hexapep_transf_CS"/>
</dbReference>
<evidence type="ECO:0000313" key="1">
    <source>
        <dbReference type="EMBL" id="CAB4906812.1"/>
    </source>
</evidence>
<dbReference type="AlphaFoldDB" id="A0A6J7GFD8"/>